<dbReference type="PANTHER" id="PTHR24123">
    <property type="entry name" value="ANKYRIN REPEAT-CONTAINING"/>
    <property type="match status" value="1"/>
</dbReference>
<name>A0A087YGE0_POEFO</name>
<dbReference type="STRING" id="48698.ENSPFOP00000017093"/>
<feature type="region of interest" description="Disordered" evidence="3">
    <location>
        <begin position="133"/>
        <end position="167"/>
    </location>
</feature>
<dbReference type="PANTHER" id="PTHR24123:SF141">
    <property type="entry name" value="ANKYRIN 2, ISOFORM U"/>
    <property type="match status" value="1"/>
</dbReference>
<dbReference type="OMA" id="HESYNQE"/>
<reference evidence="4" key="3">
    <citation type="submission" date="2025-09" db="UniProtKB">
        <authorList>
            <consortium name="Ensembl"/>
        </authorList>
    </citation>
    <scope>IDENTIFICATION</scope>
</reference>
<feature type="compositionally biased region" description="Basic and acidic residues" evidence="3">
    <location>
        <begin position="133"/>
        <end position="143"/>
    </location>
</feature>
<reference evidence="5" key="1">
    <citation type="submission" date="2013-10" db="EMBL/GenBank/DDBJ databases">
        <authorList>
            <person name="Schartl M."/>
            <person name="Warren W."/>
        </authorList>
    </citation>
    <scope>NUCLEOTIDE SEQUENCE [LARGE SCALE GENOMIC DNA]</scope>
    <source>
        <strain evidence="5">female</strain>
    </source>
</reference>
<keyword evidence="5" id="KW-1185">Reference proteome</keyword>
<evidence type="ECO:0000256" key="3">
    <source>
        <dbReference type="SAM" id="MobiDB-lite"/>
    </source>
</evidence>
<evidence type="ECO:0000313" key="5">
    <source>
        <dbReference type="Proteomes" id="UP000028760"/>
    </source>
</evidence>
<sequence length="167" mass="18582">VHESYNQELENFKHDIFPNCYVISSSVTSNTLETNKMNEHDDELAHLPAQSVTEEKYRDENGHLVVKRVTRKVIRKCASVDEGASQDSLTGADEDGYSRTAKRTVLKSVGDHTEVTFLKSEGFLSSRQEEIVSEEKTVVEGERTATSQGDPSSASKLPSAQNYSKQV</sequence>
<protein>
    <submittedName>
        <fullName evidence="4">Uncharacterized protein</fullName>
    </submittedName>
</protein>
<dbReference type="Proteomes" id="UP000028760">
    <property type="component" value="Unassembled WGS sequence"/>
</dbReference>
<dbReference type="InterPro" id="IPR051165">
    <property type="entry name" value="Multifunctional_ANK_Repeat"/>
</dbReference>
<feature type="compositionally biased region" description="Polar residues" evidence="3">
    <location>
        <begin position="144"/>
        <end position="167"/>
    </location>
</feature>
<proteinExistence type="predicted"/>
<organism evidence="4 5">
    <name type="scientific">Poecilia formosa</name>
    <name type="common">Amazon molly</name>
    <name type="synonym">Limia formosa</name>
    <dbReference type="NCBI Taxonomy" id="48698"/>
    <lineage>
        <taxon>Eukaryota</taxon>
        <taxon>Metazoa</taxon>
        <taxon>Chordata</taxon>
        <taxon>Craniata</taxon>
        <taxon>Vertebrata</taxon>
        <taxon>Euteleostomi</taxon>
        <taxon>Actinopterygii</taxon>
        <taxon>Neopterygii</taxon>
        <taxon>Teleostei</taxon>
        <taxon>Neoteleostei</taxon>
        <taxon>Acanthomorphata</taxon>
        <taxon>Ovalentaria</taxon>
        <taxon>Atherinomorphae</taxon>
        <taxon>Cyprinodontiformes</taxon>
        <taxon>Poeciliidae</taxon>
        <taxon>Poeciliinae</taxon>
        <taxon>Poecilia</taxon>
    </lineage>
</organism>
<keyword evidence="1" id="KW-0677">Repeat</keyword>
<dbReference type="AlphaFoldDB" id="A0A087YGE0"/>
<evidence type="ECO:0000256" key="1">
    <source>
        <dbReference type="ARBA" id="ARBA00022737"/>
    </source>
</evidence>
<dbReference type="eggNOG" id="KOG4177">
    <property type="taxonomic scope" value="Eukaryota"/>
</dbReference>
<evidence type="ECO:0000256" key="2">
    <source>
        <dbReference type="ARBA" id="ARBA00023043"/>
    </source>
</evidence>
<dbReference type="Ensembl" id="ENSPFOT00000017115.2">
    <property type="protein sequence ID" value="ENSPFOP00000017093.2"/>
    <property type="gene ID" value="ENSPFOG00000017033.2"/>
</dbReference>
<keyword evidence="2" id="KW-0040">ANK repeat</keyword>
<accession>A0A087YGE0</accession>
<dbReference type="EMBL" id="AYCK01004549">
    <property type="status" value="NOT_ANNOTATED_CDS"/>
    <property type="molecule type" value="Genomic_DNA"/>
</dbReference>
<reference evidence="4" key="2">
    <citation type="submission" date="2025-08" db="UniProtKB">
        <authorList>
            <consortium name="Ensembl"/>
        </authorList>
    </citation>
    <scope>IDENTIFICATION</scope>
</reference>
<evidence type="ECO:0000313" key="4">
    <source>
        <dbReference type="Ensembl" id="ENSPFOP00000017093.2"/>
    </source>
</evidence>